<name>A0A3E2MXP3_MYCMR</name>
<evidence type="ECO:0000313" key="2">
    <source>
        <dbReference type="EMBL" id="RFZ42949.1"/>
    </source>
</evidence>
<dbReference type="RefSeq" id="WP_117432053.1">
    <property type="nucleotide sequence ID" value="NZ_PEDF01000060.1"/>
</dbReference>
<gene>
    <name evidence="2" type="ORF">DAVIS_02041</name>
</gene>
<feature type="compositionally biased region" description="Low complexity" evidence="1">
    <location>
        <begin position="27"/>
        <end position="40"/>
    </location>
</feature>
<reference evidence="2 3" key="1">
    <citation type="journal article" date="2018" name="Sci. Rep.">
        <title>Extensive genomic diversity among Mycobacterium marinum strains revealed by whole genome sequencing.</title>
        <authorList>
            <person name="Das S."/>
            <person name="Pettersson B.M."/>
            <person name="Behra P.R."/>
            <person name="Mallick A."/>
            <person name="Cheramie M."/>
            <person name="Ramesh M."/>
            <person name="Shirreff L."/>
            <person name="DuCote T."/>
            <person name="Dasgupta S."/>
            <person name="Ennis D.G."/>
            <person name="Kirsebom L.A."/>
        </authorList>
    </citation>
    <scope>NUCLEOTIDE SEQUENCE [LARGE SCALE GENOMIC DNA]</scope>
    <source>
        <strain evidence="2 3">Davis1</strain>
    </source>
</reference>
<dbReference type="EMBL" id="PEDF01000060">
    <property type="protein sequence ID" value="RFZ42949.1"/>
    <property type="molecule type" value="Genomic_DNA"/>
</dbReference>
<comment type="caution">
    <text evidence="2">The sequence shown here is derived from an EMBL/GenBank/DDBJ whole genome shotgun (WGS) entry which is preliminary data.</text>
</comment>
<sequence length="110" mass="11768">MSTAADRIKANAERLRTKSPTKPPAAPAALPESAEPLRAPGAVRQKNVRRTVDLSPSAHRGLDNWQRGTADRLGLARVTGQDVLAALVDQLLADDELAEQIVRAIAAQRS</sequence>
<evidence type="ECO:0008006" key="4">
    <source>
        <dbReference type="Google" id="ProtNLM"/>
    </source>
</evidence>
<protein>
    <recommendedName>
        <fullName evidence="4">ATPase</fullName>
    </recommendedName>
</protein>
<feature type="region of interest" description="Disordered" evidence="1">
    <location>
        <begin position="1"/>
        <end position="49"/>
    </location>
</feature>
<evidence type="ECO:0000256" key="1">
    <source>
        <dbReference type="SAM" id="MobiDB-lite"/>
    </source>
</evidence>
<dbReference type="AlphaFoldDB" id="A0A3E2MXP3"/>
<evidence type="ECO:0000313" key="3">
    <source>
        <dbReference type="Proteomes" id="UP000257451"/>
    </source>
</evidence>
<proteinExistence type="predicted"/>
<feature type="compositionally biased region" description="Basic and acidic residues" evidence="1">
    <location>
        <begin position="1"/>
        <end position="16"/>
    </location>
</feature>
<dbReference type="Proteomes" id="UP000257451">
    <property type="component" value="Unassembled WGS sequence"/>
</dbReference>
<organism evidence="2 3">
    <name type="scientific">Mycobacterium marinum</name>
    <dbReference type="NCBI Taxonomy" id="1781"/>
    <lineage>
        <taxon>Bacteria</taxon>
        <taxon>Bacillati</taxon>
        <taxon>Actinomycetota</taxon>
        <taxon>Actinomycetes</taxon>
        <taxon>Mycobacteriales</taxon>
        <taxon>Mycobacteriaceae</taxon>
        <taxon>Mycobacterium</taxon>
        <taxon>Mycobacterium ulcerans group</taxon>
    </lineage>
</organism>
<accession>A0A3E2MXP3</accession>